<dbReference type="AlphaFoldDB" id="A0A838BRY6"/>
<evidence type="ECO:0000256" key="2">
    <source>
        <dbReference type="SAM" id="Phobius"/>
    </source>
</evidence>
<evidence type="ECO:0000313" key="3">
    <source>
        <dbReference type="EMBL" id="MBA1156942.1"/>
    </source>
</evidence>
<dbReference type="EMBL" id="JACDXJ010000001">
    <property type="protein sequence ID" value="MBA1156942.1"/>
    <property type="molecule type" value="Genomic_DNA"/>
</dbReference>
<feature type="transmembrane region" description="Helical" evidence="2">
    <location>
        <begin position="7"/>
        <end position="27"/>
    </location>
</feature>
<evidence type="ECO:0000313" key="5">
    <source>
        <dbReference type="Proteomes" id="UP000572984"/>
    </source>
</evidence>
<keyword evidence="2" id="KW-0472">Membrane</keyword>
<name>A0A838BRY6_9HYPH</name>
<dbReference type="EMBL" id="JACDXJ010000001">
    <property type="protein sequence ID" value="MBA1157742.1"/>
    <property type="molecule type" value="Genomic_DNA"/>
</dbReference>
<accession>A0A838BRY6</accession>
<dbReference type="RefSeq" id="WP_181052463.1">
    <property type="nucleotide sequence ID" value="NZ_JACDXJ010000001.1"/>
</dbReference>
<feature type="coiled-coil region" evidence="1">
    <location>
        <begin position="33"/>
        <end position="60"/>
    </location>
</feature>
<keyword evidence="2" id="KW-0812">Transmembrane</keyword>
<sequence>MQFSWDINLSTIFMIGGTALALIRFWIQAEQKAVQADKRATAAEEKADKAHEKIAILQASVNAYQVTQAERLVSREVLREVEGRLAGSIEKLGDRLDSLLREVIQHRGE</sequence>
<evidence type="ECO:0000256" key="1">
    <source>
        <dbReference type="SAM" id="Coils"/>
    </source>
</evidence>
<keyword evidence="5" id="KW-1185">Reference proteome</keyword>
<gene>
    <name evidence="3" type="ORF">H0S73_12470</name>
    <name evidence="4" type="ORF">H0S73_16650</name>
</gene>
<protein>
    <submittedName>
        <fullName evidence="4">Uncharacterized protein</fullName>
    </submittedName>
</protein>
<evidence type="ECO:0000313" key="4">
    <source>
        <dbReference type="EMBL" id="MBA1157742.1"/>
    </source>
</evidence>
<reference evidence="4 5" key="1">
    <citation type="submission" date="2020-07" db="EMBL/GenBank/DDBJ databases">
        <title>Draft genome and description of Microvirga mediterraneensis Marseille-Q2068 sp. nov.</title>
        <authorList>
            <person name="Boxberger M."/>
        </authorList>
    </citation>
    <scope>NUCLEOTIDE SEQUENCE [LARGE SCALE GENOMIC DNA]</scope>
    <source>
        <strain evidence="4 5">Marseille-Q2068</strain>
    </source>
</reference>
<keyword evidence="1" id="KW-0175">Coiled coil</keyword>
<comment type="caution">
    <text evidence="4">The sequence shown here is derived from an EMBL/GenBank/DDBJ whole genome shotgun (WGS) entry which is preliminary data.</text>
</comment>
<dbReference type="Proteomes" id="UP000572984">
    <property type="component" value="Unassembled WGS sequence"/>
</dbReference>
<proteinExistence type="predicted"/>
<keyword evidence="2" id="KW-1133">Transmembrane helix</keyword>
<organism evidence="4 5">
    <name type="scientific">Microvirga mediterraneensis</name>
    <dbReference type="NCBI Taxonomy" id="2754695"/>
    <lineage>
        <taxon>Bacteria</taxon>
        <taxon>Pseudomonadati</taxon>
        <taxon>Pseudomonadota</taxon>
        <taxon>Alphaproteobacteria</taxon>
        <taxon>Hyphomicrobiales</taxon>
        <taxon>Methylobacteriaceae</taxon>
        <taxon>Microvirga</taxon>
    </lineage>
</organism>